<gene>
    <name evidence="1" type="ORF">DPEC_G00090450</name>
</gene>
<accession>A0ACC2H1P0</accession>
<protein>
    <submittedName>
        <fullName evidence="1">Uncharacterized protein</fullName>
    </submittedName>
</protein>
<sequence>MQEEPESSGALPLRNSDPFQPATSQTLNGLYDLPLKVAERLSACQSQSPADSVPEPDWTLPPPVLERTEDKPFAGERTGLYLQNLCRSLAAS</sequence>
<name>A0ACC2H1P0_DALPE</name>
<evidence type="ECO:0000313" key="1">
    <source>
        <dbReference type="EMBL" id="KAJ8009590.1"/>
    </source>
</evidence>
<proteinExistence type="predicted"/>
<reference evidence="1" key="1">
    <citation type="submission" date="2021-05" db="EMBL/GenBank/DDBJ databases">
        <authorList>
            <person name="Pan Q."/>
            <person name="Jouanno E."/>
            <person name="Zahm M."/>
            <person name="Klopp C."/>
            <person name="Cabau C."/>
            <person name="Louis A."/>
            <person name="Berthelot C."/>
            <person name="Parey E."/>
            <person name="Roest Crollius H."/>
            <person name="Montfort J."/>
            <person name="Robinson-Rechavi M."/>
            <person name="Bouchez O."/>
            <person name="Lampietro C."/>
            <person name="Lopez Roques C."/>
            <person name="Donnadieu C."/>
            <person name="Postlethwait J."/>
            <person name="Bobe J."/>
            <person name="Dillon D."/>
            <person name="Chandos A."/>
            <person name="von Hippel F."/>
            <person name="Guiguen Y."/>
        </authorList>
    </citation>
    <scope>NUCLEOTIDE SEQUENCE</scope>
    <source>
        <strain evidence="1">YG-Jan2019</strain>
    </source>
</reference>
<evidence type="ECO:0000313" key="2">
    <source>
        <dbReference type="Proteomes" id="UP001157502"/>
    </source>
</evidence>
<dbReference type="Proteomes" id="UP001157502">
    <property type="component" value="Chromosome 7"/>
</dbReference>
<dbReference type="EMBL" id="CM055734">
    <property type="protein sequence ID" value="KAJ8009590.1"/>
    <property type="molecule type" value="Genomic_DNA"/>
</dbReference>
<organism evidence="1 2">
    <name type="scientific">Dallia pectoralis</name>
    <name type="common">Alaska blackfish</name>
    <dbReference type="NCBI Taxonomy" id="75939"/>
    <lineage>
        <taxon>Eukaryota</taxon>
        <taxon>Metazoa</taxon>
        <taxon>Chordata</taxon>
        <taxon>Craniata</taxon>
        <taxon>Vertebrata</taxon>
        <taxon>Euteleostomi</taxon>
        <taxon>Actinopterygii</taxon>
        <taxon>Neopterygii</taxon>
        <taxon>Teleostei</taxon>
        <taxon>Protacanthopterygii</taxon>
        <taxon>Esociformes</taxon>
        <taxon>Umbridae</taxon>
        <taxon>Dallia</taxon>
    </lineage>
</organism>
<comment type="caution">
    <text evidence="1">The sequence shown here is derived from an EMBL/GenBank/DDBJ whole genome shotgun (WGS) entry which is preliminary data.</text>
</comment>
<keyword evidence="2" id="KW-1185">Reference proteome</keyword>